<evidence type="ECO:0000313" key="4">
    <source>
        <dbReference type="Proteomes" id="UP001141552"/>
    </source>
</evidence>
<dbReference type="InterPro" id="IPR003819">
    <property type="entry name" value="TauD/TfdA-like"/>
</dbReference>
<dbReference type="SUPFAM" id="SSF51197">
    <property type="entry name" value="Clavaminate synthase-like"/>
    <property type="match status" value="1"/>
</dbReference>
<comment type="caution">
    <text evidence="3">The sequence shown here is derived from an EMBL/GenBank/DDBJ whole genome shotgun (WGS) entry which is preliminary data.</text>
</comment>
<dbReference type="InterPro" id="IPR042098">
    <property type="entry name" value="TauD-like_sf"/>
</dbReference>
<dbReference type="EMBL" id="JAKUCV010000703">
    <property type="protein sequence ID" value="KAJ4849094.1"/>
    <property type="molecule type" value="Genomic_DNA"/>
</dbReference>
<keyword evidence="4" id="KW-1185">Reference proteome</keyword>
<evidence type="ECO:0000259" key="2">
    <source>
        <dbReference type="Pfam" id="PF02668"/>
    </source>
</evidence>
<protein>
    <recommendedName>
        <fullName evidence="2">TauD/TfdA-like domain-containing protein</fullName>
    </recommendedName>
</protein>
<feature type="domain" description="TauD/TfdA-like" evidence="2">
    <location>
        <begin position="68"/>
        <end position="119"/>
    </location>
</feature>
<gene>
    <name evidence="3" type="ORF">Tsubulata_036012</name>
</gene>
<evidence type="ECO:0000313" key="3">
    <source>
        <dbReference type="EMBL" id="KAJ4849094.1"/>
    </source>
</evidence>
<dbReference type="PANTHER" id="PTHR10696:SF21">
    <property type="entry name" value="TAUD_TFDA-LIKE DOMAIN-CONTAINING PROTEIN"/>
    <property type="match status" value="1"/>
</dbReference>
<proteinExistence type="predicted"/>
<dbReference type="GO" id="GO:0016491">
    <property type="term" value="F:oxidoreductase activity"/>
    <property type="evidence" value="ECO:0007669"/>
    <property type="project" value="UniProtKB-KW"/>
</dbReference>
<name>A0A9Q0GF63_9ROSI</name>
<reference evidence="3" key="2">
    <citation type="journal article" date="2023" name="Plants (Basel)">
        <title>Annotation of the Turnera subulata (Passifloraceae) Draft Genome Reveals the S-Locus Evolved after the Divergence of Turneroideae from Passifloroideae in a Stepwise Manner.</title>
        <authorList>
            <person name="Henning P.M."/>
            <person name="Roalson E.H."/>
            <person name="Mir W."/>
            <person name="McCubbin A.G."/>
            <person name="Shore J.S."/>
        </authorList>
    </citation>
    <scope>NUCLEOTIDE SEQUENCE</scope>
    <source>
        <strain evidence="3">F60SS</strain>
    </source>
</reference>
<dbReference type="Pfam" id="PF02668">
    <property type="entry name" value="TauD"/>
    <property type="match status" value="1"/>
</dbReference>
<organism evidence="3 4">
    <name type="scientific">Turnera subulata</name>
    <dbReference type="NCBI Taxonomy" id="218843"/>
    <lineage>
        <taxon>Eukaryota</taxon>
        <taxon>Viridiplantae</taxon>
        <taxon>Streptophyta</taxon>
        <taxon>Embryophyta</taxon>
        <taxon>Tracheophyta</taxon>
        <taxon>Spermatophyta</taxon>
        <taxon>Magnoliopsida</taxon>
        <taxon>eudicotyledons</taxon>
        <taxon>Gunneridae</taxon>
        <taxon>Pentapetalae</taxon>
        <taxon>rosids</taxon>
        <taxon>fabids</taxon>
        <taxon>Malpighiales</taxon>
        <taxon>Passifloraceae</taxon>
        <taxon>Turnera</taxon>
    </lineage>
</organism>
<reference evidence="3" key="1">
    <citation type="submission" date="2022-02" db="EMBL/GenBank/DDBJ databases">
        <authorList>
            <person name="Henning P.M."/>
            <person name="McCubbin A.G."/>
            <person name="Shore J.S."/>
        </authorList>
    </citation>
    <scope>NUCLEOTIDE SEQUENCE</scope>
    <source>
        <strain evidence="3">F60SS</strain>
        <tissue evidence="3">Leaves</tissue>
    </source>
</reference>
<accession>A0A9Q0GF63</accession>
<keyword evidence="1" id="KW-0560">Oxidoreductase</keyword>
<dbReference type="Gene3D" id="3.60.130.10">
    <property type="entry name" value="Clavaminate synthase-like"/>
    <property type="match status" value="1"/>
</dbReference>
<evidence type="ECO:0000256" key="1">
    <source>
        <dbReference type="ARBA" id="ARBA00023002"/>
    </source>
</evidence>
<dbReference type="AlphaFoldDB" id="A0A9Q0GF63"/>
<dbReference type="OrthoDB" id="408743at2759"/>
<dbReference type="PANTHER" id="PTHR10696">
    <property type="entry name" value="GAMMA-BUTYROBETAINE HYDROXYLASE-RELATED"/>
    <property type="match status" value="1"/>
</dbReference>
<dbReference type="Proteomes" id="UP001141552">
    <property type="component" value="Unassembled WGS sequence"/>
</dbReference>
<sequence>MTLNRAAKMNTRLEWLENGGLKSITGPVQAIRYDESRDRKIWFNVIGAAARTEEGKDPLLVITFGDDGEPLPVDILHDCVKILEEESVAIPWRRGDFMLVDNLAVTHARRSCNPPCRVLASLCK</sequence>
<dbReference type="InterPro" id="IPR050411">
    <property type="entry name" value="AlphaKG_dependent_hydroxylases"/>
</dbReference>